<dbReference type="AlphaFoldDB" id="A0A0F5JZ21"/>
<dbReference type="GO" id="GO:0033468">
    <property type="term" value="P:CMP-keto-3-deoxy-D-manno-octulosonic acid biosynthetic process"/>
    <property type="evidence" value="ECO:0007669"/>
    <property type="project" value="UniProtKB-UniRule"/>
</dbReference>
<dbReference type="STRING" id="28092.WM40_13915"/>
<evidence type="ECO:0000256" key="3">
    <source>
        <dbReference type="ARBA" id="ARBA00022985"/>
    </source>
</evidence>
<keyword evidence="6" id="KW-1185">Reference proteome</keyword>
<dbReference type="HAMAP" id="MF_00057">
    <property type="entry name" value="KdsB"/>
    <property type="match status" value="1"/>
</dbReference>
<dbReference type="Proteomes" id="UP000033618">
    <property type="component" value="Unassembled WGS sequence"/>
</dbReference>
<comment type="caution">
    <text evidence="5">The sequence shown here is derived from an EMBL/GenBank/DDBJ whole genome shotgun (WGS) entry which is preliminary data.</text>
</comment>
<dbReference type="NCBIfam" id="TIGR00466">
    <property type="entry name" value="kdsB"/>
    <property type="match status" value="1"/>
</dbReference>
<keyword evidence="1 4" id="KW-0808">Transferase</keyword>
<name>A0A0F5JZ21_9BURK</name>
<dbReference type="PANTHER" id="PTHR42866">
    <property type="entry name" value="3-DEOXY-MANNO-OCTULOSONATE CYTIDYLYLTRANSFERASE"/>
    <property type="match status" value="1"/>
</dbReference>
<dbReference type="GO" id="GO:0009103">
    <property type="term" value="P:lipopolysaccharide biosynthetic process"/>
    <property type="evidence" value="ECO:0007669"/>
    <property type="project" value="UniProtKB-UniRule"/>
</dbReference>
<protein>
    <recommendedName>
        <fullName evidence="4">3-deoxy-manno-octulosonate cytidylyltransferase</fullName>
        <ecNumber evidence="4">2.7.7.38</ecNumber>
    </recommendedName>
    <alternativeName>
        <fullName evidence="4">CMP-2-keto-3-deoxyoctulosonic acid synthase</fullName>
        <shortName evidence="4">CKS</shortName>
        <shortName evidence="4">CMP-KDO synthase</shortName>
    </alternativeName>
</protein>
<proteinExistence type="inferred from homology"/>
<accession>A0A0F5JZ21</accession>
<evidence type="ECO:0000256" key="1">
    <source>
        <dbReference type="ARBA" id="ARBA00022679"/>
    </source>
</evidence>
<comment type="catalytic activity">
    <reaction evidence="4">
        <text>3-deoxy-alpha-D-manno-oct-2-ulosonate + CTP = CMP-3-deoxy-beta-D-manno-octulosonate + diphosphate</text>
        <dbReference type="Rhea" id="RHEA:23448"/>
        <dbReference type="ChEBI" id="CHEBI:33019"/>
        <dbReference type="ChEBI" id="CHEBI:37563"/>
        <dbReference type="ChEBI" id="CHEBI:85986"/>
        <dbReference type="ChEBI" id="CHEBI:85987"/>
        <dbReference type="EC" id="2.7.7.38"/>
    </reaction>
</comment>
<keyword evidence="4" id="KW-0963">Cytoplasm</keyword>
<sequence length="321" mass="33829">MTTSVLVGGDSTPVFVAVIPARLASTRLPNKPLADIGGKPMVVHVAERAQASGARHVVVATDAQSVHDAVIAHGFEAMLTRPDHPSGTDRLAEVATRLGWSDDTVVVNVQGDEPLIAPELVRGVAAHLAAHPDCAIATAAHPIHSIHEIFDPNAVKVVINANGVAMYFSRAPIPWFREGYARPVAAESSVLTDAVDTASTSTSNASVAAVKTGAPSVAPTLESALAASRDAAADRRSQLSENAPAPVYRHIGIYAYRVGFLRRYPTLSPAPLERAESLEQLRAMWHGERIAVLVTADAPPPGVDTPEDLARARDAFAKRSV</sequence>
<dbReference type="GO" id="GO:0005829">
    <property type="term" value="C:cytosol"/>
    <property type="evidence" value="ECO:0007669"/>
    <property type="project" value="TreeGrafter"/>
</dbReference>
<dbReference type="PATRIC" id="fig|28092.6.peg.3280"/>
<keyword evidence="2 4" id="KW-0548">Nucleotidyltransferase</keyword>
<dbReference type="EMBL" id="LAQU01000013">
    <property type="protein sequence ID" value="KKB63126.1"/>
    <property type="molecule type" value="Genomic_DNA"/>
</dbReference>
<dbReference type="RefSeq" id="WP_046153150.1">
    <property type="nucleotide sequence ID" value="NZ_CADFGU010000006.1"/>
</dbReference>
<dbReference type="SUPFAM" id="SSF53448">
    <property type="entry name" value="Nucleotide-diphospho-sugar transferases"/>
    <property type="match status" value="2"/>
</dbReference>
<organism evidence="5 6">
    <name type="scientific">Robbsia andropogonis</name>
    <dbReference type="NCBI Taxonomy" id="28092"/>
    <lineage>
        <taxon>Bacteria</taxon>
        <taxon>Pseudomonadati</taxon>
        <taxon>Pseudomonadota</taxon>
        <taxon>Betaproteobacteria</taxon>
        <taxon>Burkholderiales</taxon>
        <taxon>Burkholderiaceae</taxon>
        <taxon>Robbsia</taxon>
    </lineage>
</organism>
<dbReference type="NCBIfam" id="NF003952">
    <property type="entry name" value="PRK05450.1-5"/>
    <property type="match status" value="1"/>
</dbReference>
<keyword evidence="3 4" id="KW-0448">Lipopolysaccharide biosynthesis</keyword>
<comment type="subcellular location">
    <subcellularLocation>
        <location evidence="4">Cytoplasm</location>
    </subcellularLocation>
</comment>
<comment type="pathway">
    <text evidence="4">Nucleotide-sugar biosynthesis; CMP-3-deoxy-D-manno-octulosonate biosynthesis; CMP-3-deoxy-D-manno-octulosonate from 3-deoxy-D-manno-octulosonate and CTP: step 1/1.</text>
</comment>
<dbReference type="InterPro" id="IPR029044">
    <property type="entry name" value="Nucleotide-diphossugar_trans"/>
</dbReference>
<evidence type="ECO:0000256" key="2">
    <source>
        <dbReference type="ARBA" id="ARBA00022695"/>
    </source>
</evidence>
<evidence type="ECO:0000313" key="5">
    <source>
        <dbReference type="EMBL" id="KKB63126.1"/>
    </source>
</evidence>
<evidence type="ECO:0000313" key="6">
    <source>
        <dbReference type="Proteomes" id="UP000033618"/>
    </source>
</evidence>
<dbReference type="CDD" id="cd02517">
    <property type="entry name" value="CMP-KDO-Synthetase"/>
    <property type="match status" value="1"/>
</dbReference>
<comment type="function">
    <text evidence="4">Activates KDO (a required 8-carbon sugar) for incorporation into bacterial lipopolysaccharide in Gram-negative bacteria.</text>
</comment>
<dbReference type="UniPathway" id="UPA00358">
    <property type="reaction ID" value="UER00476"/>
</dbReference>
<comment type="similarity">
    <text evidence="4">Belongs to the KdsB family.</text>
</comment>
<dbReference type="InterPro" id="IPR003329">
    <property type="entry name" value="Cytidylyl_trans"/>
</dbReference>
<dbReference type="PANTHER" id="PTHR42866:SF2">
    <property type="entry name" value="3-DEOXY-MANNO-OCTULOSONATE CYTIDYLYLTRANSFERASE, MITOCHONDRIAL"/>
    <property type="match status" value="1"/>
</dbReference>
<dbReference type="InterPro" id="IPR004528">
    <property type="entry name" value="KdsB"/>
</dbReference>
<reference evidence="5 6" key="1">
    <citation type="submission" date="2015-03" db="EMBL/GenBank/DDBJ databases">
        <title>Draft Genome Sequence of Burkholderia andropogonis type strain ICMP2807, isolated from Sorghum bicolor.</title>
        <authorList>
            <person name="Lopes-Santos L."/>
            <person name="Castro D.B."/>
            <person name="Ottoboni L.M."/>
            <person name="Park D."/>
            <person name="Weirc B.S."/>
            <person name="Destefano S.A."/>
        </authorList>
    </citation>
    <scope>NUCLEOTIDE SEQUENCE [LARGE SCALE GENOMIC DNA]</scope>
    <source>
        <strain evidence="5 6">ICMP2807</strain>
    </source>
</reference>
<dbReference type="GO" id="GO:0008690">
    <property type="term" value="F:3-deoxy-manno-octulosonate cytidylyltransferase activity"/>
    <property type="evidence" value="ECO:0007669"/>
    <property type="project" value="UniProtKB-UniRule"/>
</dbReference>
<dbReference type="Pfam" id="PF02348">
    <property type="entry name" value="CTP_transf_3"/>
    <property type="match status" value="1"/>
</dbReference>
<dbReference type="EC" id="2.7.7.38" evidence="4"/>
<gene>
    <name evidence="4" type="primary">kdsB</name>
    <name evidence="5" type="ORF">WM40_13915</name>
</gene>
<dbReference type="Gene3D" id="3.90.550.10">
    <property type="entry name" value="Spore Coat Polysaccharide Biosynthesis Protein SpsA, Chain A"/>
    <property type="match status" value="1"/>
</dbReference>
<evidence type="ECO:0000256" key="4">
    <source>
        <dbReference type="HAMAP-Rule" id="MF_00057"/>
    </source>
</evidence>